<protein>
    <submittedName>
        <fullName evidence="1">Uncharacterized protein</fullName>
    </submittedName>
</protein>
<name>A0ACC0BAP9_CATRO</name>
<evidence type="ECO:0000313" key="2">
    <source>
        <dbReference type="Proteomes" id="UP001060085"/>
    </source>
</evidence>
<organism evidence="1 2">
    <name type="scientific">Catharanthus roseus</name>
    <name type="common">Madagascar periwinkle</name>
    <name type="synonym">Vinca rosea</name>
    <dbReference type="NCBI Taxonomy" id="4058"/>
    <lineage>
        <taxon>Eukaryota</taxon>
        <taxon>Viridiplantae</taxon>
        <taxon>Streptophyta</taxon>
        <taxon>Embryophyta</taxon>
        <taxon>Tracheophyta</taxon>
        <taxon>Spermatophyta</taxon>
        <taxon>Magnoliopsida</taxon>
        <taxon>eudicotyledons</taxon>
        <taxon>Gunneridae</taxon>
        <taxon>Pentapetalae</taxon>
        <taxon>asterids</taxon>
        <taxon>lamiids</taxon>
        <taxon>Gentianales</taxon>
        <taxon>Apocynaceae</taxon>
        <taxon>Rauvolfioideae</taxon>
        <taxon>Vinceae</taxon>
        <taxon>Catharanthinae</taxon>
        <taxon>Catharanthus</taxon>
    </lineage>
</organism>
<dbReference type="EMBL" id="CM044704">
    <property type="protein sequence ID" value="KAI5669716.1"/>
    <property type="molecule type" value="Genomic_DNA"/>
</dbReference>
<accession>A0ACC0BAP9</accession>
<comment type="caution">
    <text evidence="1">The sequence shown here is derived from an EMBL/GenBank/DDBJ whole genome shotgun (WGS) entry which is preliminary data.</text>
</comment>
<evidence type="ECO:0000313" key="1">
    <source>
        <dbReference type="EMBL" id="KAI5669716.1"/>
    </source>
</evidence>
<dbReference type="Proteomes" id="UP001060085">
    <property type="component" value="Linkage Group LG04"/>
</dbReference>
<reference evidence="2" key="1">
    <citation type="journal article" date="2023" name="Nat. Plants">
        <title>Single-cell RNA sequencing provides a high-resolution roadmap for understanding the multicellular compartmentation of specialized metabolism.</title>
        <authorList>
            <person name="Sun S."/>
            <person name="Shen X."/>
            <person name="Li Y."/>
            <person name="Li Y."/>
            <person name="Wang S."/>
            <person name="Li R."/>
            <person name="Zhang H."/>
            <person name="Shen G."/>
            <person name="Guo B."/>
            <person name="Wei J."/>
            <person name="Xu J."/>
            <person name="St-Pierre B."/>
            <person name="Chen S."/>
            <person name="Sun C."/>
        </authorList>
    </citation>
    <scope>NUCLEOTIDE SEQUENCE [LARGE SCALE GENOMIC DNA]</scope>
</reference>
<keyword evidence="2" id="KW-1185">Reference proteome</keyword>
<sequence length="1050" mass="114324">MERARKLANRAILKRLLSEAKQHRGNELSAPSPFYRPSRYVSSLSPCLFNGNSNRTNGISKKDMFLHSGTGFNGQVRSIHVEALKPSDTFARRHNSATPEEQGKMAEMCGFTSLDSLIDATVPKSIRLKEMKFSKFDEGLTEAQMIEHMQKLASKNKVFKSFIGMGYYNTFVPPVILRNIMENPAWYTQYTPYQAEISQGRLESLLNYQTMITDLTGLPMSNASLLDEGTAAAEAMAMCNNILKGKKKTFIIASNCHPQTIDICKTRADGFDLKVVVSDVKEIDYKSGDVCGVLVQYPGTEGEVLDYEGFIKNAHANGVKVVMASDLLALTLLKPPGELGADIVVGSAQRFGVPMGYGGPHAAFLATSQEYKRMMPGRIIGVSVDSSGKPALRMAMQTREQHIRRDKATSNICTAQALLANMAAMYAVYHGPEGIKAIAQRVHGLAGTFAAGLKKLGTVEVQDLPFFDTVKVKCADSQAIADAAYKNGINLRIVDKNTITVAFDETTTLEDVDKLFQAFAGGKPVTFTAESLAPEVKNTIPSGLARQSPYLTHPIFNTYHTEHELLRYIHRLQSKDLSLCHSMIPLGSCTMKLNATTEMMPVTWPGFTDIHPFAPTEQAQGYQEMFNDLGDLLCTITGFDSFSLQPNAGAAGEYAGLMVIRAYHMSRGDNHRNVCIIPVSAHGTNPASAAMCGMKIVSVGTDAKGNINIEELRKAAEANKENLAALMVTYPSTHGVYEEGIDEICKIIHDNGGQVYMDGANMNAQVGLTSPGFIGADVCHLNLHKTFCIPHGGGGPGMGPIGVKKHLAPFLPSHPVVSTGGIPAPEKAQPLGTIAAAPWGSALILPISYTYIAMMGSKGLTDASKIAILNANYMAKRLENYYPILFRGVNGTVAHEFIIDLRGFKNTAGIEPEDVAKRLMDYGFHAPTMSWPVPGTLMIEPTESESKAELDRFCDTLISIREEIAEIEKGKADFNTNVLKCAPHPPSLLMADAWTKPYSREYAAFPAPWLRTAKFWPTTGRVDNVYGDRNLVCTLLPASQVVEEQAAATA</sequence>
<proteinExistence type="predicted"/>
<gene>
    <name evidence="1" type="ORF">M9H77_19569</name>
</gene>